<comment type="caution">
    <text evidence="3">The sequence shown here is derived from an EMBL/GenBank/DDBJ whole genome shotgun (WGS) entry which is preliminary data.</text>
</comment>
<dbReference type="AlphaFoldDB" id="A0A9X1VAC7"/>
<proteinExistence type="predicted"/>
<dbReference type="InterPro" id="IPR040591">
    <property type="entry name" value="RqcP2_RBD"/>
</dbReference>
<dbReference type="RefSeq" id="WP_241715629.1">
    <property type="nucleotide sequence ID" value="NZ_JALBUF010000009.1"/>
</dbReference>
<keyword evidence="1" id="KW-0694">RNA-binding</keyword>
<dbReference type="InterPro" id="IPR012677">
    <property type="entry name" value="Nucleotide-bd_a/b_plait_sf"/>
</dbReference>
<organism evidence="3 4">
    <name type="scientific">Sulfoacidibacillus ferrooxidans</name>
    <dbReference type="NCBI Taxonomy" id="2005001"/>
    <lineage>
        <taxon>Bacteria</taxon>
        <taxon>Bacillati</taxon>
        <taxon>Bacillota</taxon>
        <taxon>Bacilli</taxon>
        <taxon>Bacillales</taxon>
        <taxon>Alicyclobacillaceae</taxon>
        <taxon>Sulfoacidibacillus</taxon>
    </lineage>
</organism>
<keyword evidence="4" id="KW-1185">Reference proteome</keyword>
<dbReference type="GO" id="GO:0003723">
    <property type="term" value="F:RNA binding"/>
    <property type="evidence" value="ECO:0007669"/>
    <property type="project" value="UniProtKB-KW"/>
</dbReference>
<accession>A0A9X1VAC7</accession>
<name>A0A9X1VAC7_9BACL</name>
<dbReference type="PROSITE" id="PS50889">
    <property type="entry name" value="S4"/>
    <property type="match status" value="1"/>
</dbReference>
<dbReference type="Gene3D" id="3.10.290.10">
    <property type="entry name" value="RNA-binding S4 domain"/>
    <property type="match status" value="1"/>
</dbReference>
<dbReference type="Proteomes" id="UP001139263">
    <property type="component" value="Unassembled WGS sequence"/>
</dbReference>
<evidence type="ECO:0000259" key="2">
    <source>
        <dbReference type="SMART" id="SM00363"/>
    </source>
</evidence>
<dbReference type="Pfam" id="PF17774">
    <property type="entry name" value="YlmH_RBD"/>
    <property type="match status" value="1"/>
</dbReference>
<dbReference type="EMBL" id="JALBUF010000009">
    <property type="protein sequence ID" value="MCI0184199.1"/>
    <property type="molecule type" value="Genomic_DNA"/>
</dbReference>
<dbReference type="Gene3D" id="3.30.70.330">
    <property type="match status" value="1"/>
</dbReference>
<dbReference type="CDD" id="cd00165">
    <property type="entry name" value="S4"/>
    <property type="match status" value="1"/>
</dbReference>
<reference evidence="3" key="1">
    <citation type="submission" date="2022-03" db="EMBL/GenBank/DDBJ databases">
        <title>Draft Genome Sequence of Firmicute Strain S0AB, a Heterotrophic Iron/Sulfur-Oxidizing Extreme Acidophile.</title>
        <authorList>
            <person name="Vergara E."/>
            <person name="Pakostova E."/>
            <person name="Johnson D.B."/>
            <person name="Holmes D.S."/>
        </authorList>
    </citation>
    <scope>NUCLEOTIDE SEQUENCE</scope>
    <source>
        <strain evidence="3">S0AB</strain>
    </source>
</reference>
<dbReference type="SUPFAM" id="SSF55174">
    <property type="entry name" value="Alpha-L RNA-binding motif"/>
    <property type="match status" value="1"/>
</dbReference>
<evidence type="ECO:0000313" key="3">
    <source>
        <dbReference type="EMBL" id="MCI0184199.1"/>
    </source>
</evidence>
<dbReference type="InterPro" id="IPR036986">
    <property type="entry name" value="S4_RNA-bd_sf"/>
</dbReference>
<dbReference type="InterPro" id="IPR002942">
    <property type="entry name" value="S4_RNA-bd"/>
</dbReference>
<feature type="domain" description="RNA-binding S4" evidence="2">
    <location>
        <begin position="184"/>
        <end position="246"/>
    </location>
</feature>
<protein>
    <recommendedName>
        <fullName evidence="2">RNA-binding S4 domain-containing protein</fullName>
    </recommendedName>
</protein>
<gene>
    <name evidence="3" type="ORF">MM817_02494</name>
</gene>
<evidence type="ECO:0000313" key="4">
    <source>
        <dbReference type="Proteomes" id="UP001139263"/>
    </source>
</evidence>
<dbReference type="SMART" id="SM00363">
    <property type="entry name" value="S4"/>
    <property type="match status" value="1"/>
</dbReference>
<evidence type="ECO:0000256" key="1">
    <source>
        <dbReference type="PROSITE-ProRule" id="PRU00182"/>
    </source>
</evidence>
<sequence>MSDVVHQHFRPAEQAIVKRLEEFSSGVERTGVSRRTDFLSPREAWIAQIICAKYSLAVSLYGGYEHAERQRAIISDVHEHPGEENFEVVAVRVDVPKGSSTLRHGDFLGALLGVGIRRDGLGDIAFLPDHTAYVFCTKQMVNILLRDFTQVGKTSVTIRVDEQPPISQFLASTLMEQKVTLQSLRLDAFLAHAFGMSRSKAVEPIRSGKVQLNHVLCVEPSQEIVEHDVVSLRGSGRARVMGIEGNSRSGRIFVRIGRYV</sequence>
<dbReference type="Gene3D" id="3.30.1370.160">
    <property type="match status" value="1"/>
</dbReference>